<keyword evidence="1" id="KW-0472">Membrane</keyword>
<dbReference type="STRING" id="355243.SAMN03080615_04001"/>
<evidence type="ECO:0000313" key="3">
    <source>
        <dbReference type="Proteomes" id="UP000198749"/>
    </source>
</evidence>
<evidence type="ECO:0000313" key="2">
    <source>
        <dbReference type="EMBL" id="SER12577.1"/>
    </source>
</evidence>
<reference evidence="3" key="1">
    <citation type="submission" date="2016-10" db="EMBL/GenBank/DDBJ databases">
        <authorList>
            <person name="Varghese N."/>
            <person name="Submissions S."/>
        </authorList>
    </citation>
    <scope>NUCLEOTIDE SEQUENCE [LARGE SCALE GENOMIC DNA]</scope>
    <source>
        <strain evidence="3">DSM 18887</strain>
    </source>
</reference>
<proteinExistence type="predicted"/>
<feature type="transmembrane region" description="Helical" evidence="1">
    <location>
        <begin position="20"/>
        <end position="42"/>
    </location>
</feature>
<dbReference type="InterPro" id="IPR012902">
    <property type="entry name" value="N_methyl_site"/>
</dbReference>
<dbReference type="RefSeq" id="WP_091361753.1">
    <property type="nucleotide sequence ID" value="NZ_AP025284.1"/>
</dbReference>
<dbReference type="Proteomes" id="UP000198749">
    <property type="component" value="Unassembled WGS sequence"/>
</dbReference>
<keyword evidence="1" id="KW-1133">Transmembrane helix</keyword>
<sequence length="145" mass="15650">MPCYNDRGRQGESGTTLIEVLIAVVVISIGLLSVAALQTMALKSNQGAYYRSQATFLAYDLADRIRAAPDSALAGDYDDGQGGDRALWDADVAAKLVSGAVGTLVLDKPNRTATITIKWNDNRARIRAENEADNGDTSFIYNMEF</sequence>
<gene>
    <name evidence="2" type="ORF">SAMN03080615_04001</name>
</gene>
<accession>A0A1H9LMY5</accession>
<dbReference type="Pfam" id="PF07963">
    <property type="entry name" value="N_methyl"/>
    <property type="match status" value="1"/>
</dbReference>
<dbReference type="InterPro" id="IPR013362">
    <property type="entry name" value="Pilus_4_PilV"/>
</dbReference>
<dbReference type="EMBL" id="FOGB01000018">
    <property type="protein sequence ID" value="SER12577.1"/>
    <property type="molecule type" value="Genomic_DNA"/>
</dbReference>
<organism evidence="2 3">
    <name type="scientific">Amphritea atlantica</name>
    <dbReference type="NCBI Taxonomy" id="355243"/>
    <lineage>
        <taxon>Bacteria</taxon>
        <taxon>Pseudomonadati</taxon>
        <taxon>Pseudomonadota</taxon>
        <taxon>Gammaproteobacteria</taxon>
        <taxon>Oceanospirillales</taxon>
        <taxon>Oceanospirillaceae</taxon>
        <taxon>Amphritea</taxon>
    </lineage>
</organism>
<dbReference type="OrthoDB" id="8547299at2"/>
<keyword evidence="1" id="KW-0812">Transmembrane</keyword>
<keyword evidence="3" id="KW-1185">Reference proteome</keyword>
<protein>
    <submittedName>
        <fullName evidence="2">Type IV pilus assembly protein PilV</fullName>
    </submittedName>
</protein>
<name>A0A1H9LMY5_9GAMM</name>
<dbReference type="AlphaFoldDB" id="A0A1H9LMY5"/>
<evidence type="ECO:0000256" key="1">
    <source>
        <dbReference type="SAM" id="Phobius"/>
    </source>
</evidence>
<dbReference type="NCBIfam" id="TIGR02523">
    <property type="entry name" value="type_IV_pilV"/>
    <property type="match status" value="1"/>
</dbReference>